<dbReference type="AlphaFoldDB" id="A0AAV4HD68"/>
<evidence type="ECO:0000313" key="2">
    <source>
        <dbReference type="EMBL" id="GFR95410.1"/>
    </source>
</evidence>
<proteinExistence type="predicted"/>
<keyword evidence="3" id="KW-1185">Reference proteome</keyword>
<reference evidence="2 3" key="1">
    <citation type="journal article" date="2021" name="Elife">
        <title>Chloroplast acquisition without the gene transfer in kleptoplastic sea slugs, Plakobranchus ocellatus.</title>
        <authorList>
            <person name="Maeda T."/>
            <person name="Takahashi S."/>
            <person name="Yoshida T."/>
            <person name="Shimamura S."/>
            <person name="Takaki Y."/>
            <person name="Nagai Y."/>
            <person name="Toyoda A."/>
            <person name="Suzuki Y."/>
            <person name="Arimoto A."/>
            <person name="Ishii H."/>
            <person name="Satoh N."/>
            <person name="Nishiyama T."/>
            <person name="Hasebe M."/>
            <person name="Maruyama T."/>
            <person name="Minagawa J."/>
            <person name="Obokata J."/>
            <person name="Shigenobu S."/>
        </authorList>
    </citation>
    <scope>NUCLEOTIDE SEQUENCE [LARGE SCALE GENOMIC DNA]</scope>
</reference>
<organism evidence="2 3">
    <name type="scientific">Elysia marginata</name>
    <dbReference type="NCBI Taxonomy" id="1093978"/>
    <lineage>
        <taxon>Eukaryota</taxon>
        <taxon>Metazoa</taxon>
        <taxon>Spiralia</taxon>
        <taxon>Lophotrochozoa</taxon>
        <taxon>Mollusca</taxon>
        <taxon>Gastropoda</taxon>
        <taxon>Heterobranchia</taxon>
        <taxon>Euthyneura</taxon>
        <taxon>Panpulmonata</taxon>
        <taxon>Sacoglossa</taxon>
        <taxon>Placobranchoidea</taxon>
        <taxon>Plakobranchidae</taxon>
        <taxon>Elysia</taxon>
    </lineage>
</organism>
<dbReference type="EMBL" id="BMAT01008927">
    <property type="protein sequence ID" value="GFR95410.1"/>
    <property type="molecule type" value="Genomic_DNA"/>
</dbReference>
<feature type="compositionally biased region" description="Acidic residues" evidence="1">
    <location>
        <begin position="60"/>
        <end position="76"/>
    </location>
</feature>
<name>A0AAV4HD68_9GAST</name>
<gene>
    <name evidence="2" type="ORF">ElyMa_004427900</name>
</gene>
<evidence type="ECO:0000313" key="3">
    <source>
        <dbReference type="Proteomes" id="UP000762676"/>
    </source>
</evidence>
<protein>
    <submittedName>
        <fullName evidence="2">Uncharacterized protein</fullName>
    </submittedName>
</protein>
<sequence>MLLSRPHWPTDSICTEFKAAHSRHSVHCIDVRRNRNEYRTGWVHQKIEFRLGRRLPSCGGEEEEEEEEEEDEEEEGGGGGGGTGGKSGYILRGPTPLAGTVRQAGGGRGPEKSGRGLVWQRFGNRFVWPRPLSYHRSLTAAAIAAALTVTDLRLRARRHARSPIIRTPL</sequence>
<feature type="region of interest" description="Disordered" evidence="1">
    <location>
        <begin position="55"/>
        <end position="115"/>
    </location>
</feature>
<accession>A0AAV4HD68</accession>
<dbReference type="Proteomes" id="UP000762676">
    <property type="component" value="Unassembled WGS sequence"/>
</dbReference>
<evidence type="ECO:0000256" key="1">
    <source>
        <dbReference type="SAM" id="MobiDB-lite"/>
    </source>
</evidence>
<comment type="caution">
    <text evidence="2">The sequence shown here is derived from an EMBL/GenBank/DDBJ whole genome shotgun (WGS) entry which is preliminary data.</text>
</comment>
<feature type="compositionally biased region" description="Gly residues" evidence="1">
    <location>
        <begin position="77"/>
        <end position="87"/>
    </location>
</feature>